<dbReference type="PANTHER" id="PTHR10907:SF47">
    <property type="entry name" value="REGUCALCIN"/>
    <property type="match status" value="1"/>
</dbReference>
<organism evidence="6 7">
    <name type="scientific">Candidatus Lucifugimonas marina</name>
    <dbReference type="NCBI Taxonomy" id="3038979"/>
    <lineage>
        <taxon>Bacteria</taxon>
        <taxon>Bacillati</taxon>
        <taxon>Chloroflexota</taxon>
        <taxon>Dehalococcoidia</taxon>
        <taxon>SAR202 cluster</taxon>
        <taxon>Candidatus Lucifugimonadales</taxon>
        <taxon>Candidatus Lucifugimonadaceae</taxon>
        <taxon>Candidatus Lucifugimonas</taxon>
    </lineage>
</organism>
<keyword evidence="3" id="KW-0479">Metal-binding</keyword>
<feature type="active site" description="Proton donor/acceptor" evidence="2">
    <location>
        <position position="195"/>
    </location>
</feature>
<reference evidence="7 8" key="1">
    <citation type="submission" date="2019-11" db="EMBL/GenBank/DDBJ databases">
        <authorList>
            <person name="Cho J.-C."/>
        </authorList>
    </citation>
    <scope>NUCLEOTIDE SEQUENCE [LARGE SCALE GENOMIC DNA]</scope>
    <source>
        <strain evidence="6 7">JH1073</strain>
        <strain evidence="5 8">JH702</strain>
    </source>
</reference>
<protein>
    <submittedName>
        <fullName evidence="6">SMP-30/gluconolactonase/LRE family protein</fullName>
    </submittedName>
</protein>
<dbReference type="InterPro" id="IPR011042">
    <property type="entry name" value="6-blade_b-propeller_TolB-like"/>
</dbReference>
<dbReference type="Pfam" id="PF08450">
    <property type="entry name" value="SGL"/>
    <property type="match status" value="1"/>
</dbReference>
<dbReference type="PRINTS" id="PR01790">
    <property type="entry name" value="SMP30FAMILY"/>
</dbReference>
<gene>
    <name evidence="5" type="ORF">GKO46_09130</name>
    <name evidence="6" type="ORF">GKO48_03135</name>
</gene>
<evidence type="ECO:0000256" key="3">
    <source>
        <dbReference type="PIRSR" id="PIRSR605511-2"/>
    </source>
</evidence>
<accession>A0AAJ5ZG03</accession>
<sequence length="296" mass="33245">MAYEVEMIADFRTRVGEGPVWDPKRQILNWTDIQTGRLFEYDPASGKSRKIYQGEYIGGYANNKRGGFVVASWSGIGLWREGEEITYIHQGTLHGMPLQFNDVTAGPGGQFYAGTYYEDGRRAKLYRFDPDGGITIVQEDIGTSNGLGFSPDLSTSYYVDTQQRRIWAYDFDADSGEFSNRRDLVVLDGEEGFPDGLTVDSEGFIWQAMWGGGCVIRIDPDGKEERRVKFPATQTSSAMFGGKDLNDLYVTTAWNGTGENEPPYDGSKHRGGELYRVRIDDVQGKAEFETDFAWPE</sequence>
<proteinExistence type="inferred from homology"/>
<dbReference type="AlphaFoldDB" id="A0AAJ5ZG03"/>
<feature type="binding site" evidence="3">
    <location>
        <position position="101"/>
    </location>
    <ligand>
        <name>substrate</name>
    </ligand>
</feature>
<dbReference type="InterPro" id="IPR005511">
    <property type="entry name" value="SMP-30"/>
</dbReference>
<reference evidence="7" key="3">
    <citation type="submission" date="2023-06" db="EMBL/GenBank/DDBJ databases">
        <title>Pangenomics reveal diversification of enzyme families and niche specialization in globally abundant SAR202 bacteria.</title>
        <authorList>
            <person name="Saw J.H.W."/>
        </authorList>
    </citation>
    <scope>NUCLEOTIDE SEQUENCE [LARGE SCALE GENOMIC DNA]</scope>
    <source>
        <strain evidence="7">JH1073</strain>
    </source>
</reference>
<dbReference type="SUPFAM" id="SSF63829">
    <property type="entry name" value="Calcium-dependent phosphotriesterase"/>
    <property type="match status" value="1"/>
</dbReference>
<evidence type="ECO:0000313" key="6">
    <source>
        <dbReference type="EMBL" id="WFG38640.1"/>
    </source>
</evidence>
<dbReference type="RefSeq" id="WP_342825360.1">
    <property type="nucleotide sequence ID" value="NZ_CP046146.1"/>
</dbReference>
<dbReference type="InterPro" id="IPR013658">
    <property type="entry name" value="SGL"/>
</dbReference>
<dbReference type="GO" id="GO:0019853">
    <property type="term" value="P:L-ascorbic acid biosynthetic process"/>
    <property type="evidence" value="ECO:0007669"/>
    <property type="project" value="TreeGrafter"/>
</dbReference>
<evidence type="ECO:0000313" key="5">
    <source>
        <dbReference type="EMBL" id="MDG0867231.1"/>
    </source>
</evidence>
<keyword evidence="7" id="KW-1185">Reference proteome</keyword>
<evidence type="ECO:0000259" key="4">
    <source>
        <dbReference type="Pfam" id="PF08450"/>
    </source>
</evidence>
<dbReference type="GO" id="GO:0005509">
    <property type="term" value="F:calcium ion binding"/>
    <property type="evidence" value="ECO:0007669"/>
    <property type="project" value="TreeGrafter"/>
</dbReference>
<dbReference type="Proteomes" id="UP001219901">
    <property type="component" value="Chromosome"/>
</dbReference>
<dbReference type="PANTHER" id="PTHR10907">
    <property type="entry name" value="REGUCALCIN"/>
    <property type="match status" value="1"/>
</dbReference>
<dbReference type="Gene3D" id="2.120.10.30">
    <property type="entry name" value="TolB, C-terminal domain"/>
    <property type="match status" value="1"/>
</dbReference>
<evidence type="ECO:0000313" key="7">
    <source>
        <dbReference type="Proteomes" id="UP001219901"/>
    </source>
</evidence>
<keyword evidence="3" id="KW-0862">Zinc</keyword>
<dbReference type="GO" id="GO:0004341">
    <property type="term" value="F:gluconolactonase activity"/>
    <property type="evidence" value="ECO:0007669"/>
    <property type="project" value="TreeGrafter"/>
</dbReference>
<comment type="cofactor">
    <cofactor evidence="3">
        <name>Zn(2+)</name>
        <dbReference type="ChEBI" id="CHEBI:29105"/>
    </cofactor>
    <text evidence="3">Binds 1 divalent metal cation per subunit.</text>
</comment>
<reference evidence="6" key="2">
    <citation type="journal article" date="2023" name="Nat. Commun.">
        <title>Cultivation of marine bacteria of the SAR202 clade.</title>
        <authorList>
            <person name="Lim Y."/>
            <person name="Seo J.H."/>
            <person name="Giovannoni S.J."/>
            <person name="Kang I."/>
            <person name="Cho J.C."/>
        </authorList>
    </citation>
    <scope>NUCLEOTIDE SEQUENCE</scope>
    <source>
        <strain evidence="6">JH1073</strain>
    </source>
</reference>
<feature type="domain" description="SMP-30/Gluconolactonase/LRE-like region" evidence="4">
    <location>
        <begin position="15"/>
        <end position="253"/>
    </location>
</feature>
<evidence type="ECO:0000256" key="1">
    <source>
        <dbReference type="ARBA" id="ARBA00008853"/>
    </source>
</evidence>
<name>A0AAJ5ZG03_9CHLR</name>
<dbReference type="EMBL" id="WMBE01000002">
    <property type="protein sequence ID" value="MDG0867231.1"/>
    <property type="molecule type" value="Genomic_DNA"/>
</dbReference>
<comment type="similarity">
    <text evidence="1">Belongs to the SMP-30/CGR1 family.</text>
</comment>
<dbReference type="Proteomes" id="UP001321249">
    <property type="component" value="Unassembled WGS sequence"/>
</dbReference>
<feature type="binding site" evidence="3">
    <location>
        <position position="145"/>
    </location>
    <ligand>
        <name>a divalent metal cation</name>
        <dbReference type="ChEBI" id="CHEBI:60240"/>
    </ligand>
</feature>
<dbReference type="EMBL" id="CP046147">
    <property type="protein sequence ID" value="WFG38640.1"/>
    <property type="molecule type" value="Genomic_DNA"/>
</dbReference>
<feature type="binding site" evidence="3">
    <location>
        <position position="119"/>
    </location>
    <ligand>
        <name>substrate</name>
    </ligand>
</feature>
<feature type="binding site" evidence="3">
    <location>
        <position position="17"/>
    </location>
    <ligand>
        <name>a divalent metal cation</name>
        <dbReference type="ChEBI" id="CHEBI:60240"/>
    </ligand>
</feature>
<evidence type="ECO:0000313" key="8">
    <source>
        <dbReference type="Proteomes" id="UP001321249"/>
    </source>
</evidence>
<feature type="binding site" evidence="3">
    <location>
        <position position="195"/>
    </location>
    <ligand>
        <name>a divalent metal cation</name>
        <dbReference type="ChEBI" id="CHEBI:60240"/>
    </ligand>
</feature>
<evidence type="ECO:0000256" key="2">
    <source>
        <dbReference type="PIRSR" id="PIRSR605511-1"/>
    </source>
</evidence>